<comment type="caution">
    <text evidence="6">The sequence shown here is derived from an EMBL/GenBank/DDBJ whole genome shotgun (WGS) entry which is preliminary data.</text>
</comment>
<gene>
    <name evidence="6" type="ORF">FALBO_16299</name>
</gene>
<evidence type="ECO:0000313" key="7">
    <source>
        <dbReference type="Proteomes" id="UP000554235"/>
    </source>
</evidence>
<dbReference type="PANTHER" id="PTHR19848:SF0">
    <property type="entry name" value="NOTCHLESS PROTEIN HOMOLOG 1"/>
    <property type="match status" value="1"/>
</dbReference>
<evidence type="ECO:0000256" key="2">
    <source>
        <dbReference type="ARBA" id="ARBA00022574"/>
    </source>
</evidence>
<dbReference type="EMBL" id="JAADYS010003034">
    <property type="protein sequence ID" value="KAF4451632.1"/>
    <property type="molecule type" value="Genomic_DNA"/>
</dbReference>
<dbReference type="OrthoDB" id="3266532at2759"/>
<dbReference type="PROSITE" id="PS50082">
    <property type="entry name" value="WD_REPEATS_2"/>
    <property type="match status" value="1"/>
</dbReference>
<feature type="repeat" description="WD" evidence="5">
    <location>
        <begin position="38"/>
        <end position="71"/>
    </location>
</feature>
<protein>
    <submittedName>
        <fullName evidence="6">HET-E</fullName>
    </submittedName>
</protein>
<organism evidence="6 7">
    <name type="scientific">Fusarium albosuccineum</name>
    <dbReference type="NCBI Taxonomy" id="1237068"/>
    <lineage>
        <taxon>Eukaryota</taxon>
        <taxon>Fungi</taxon>
        <taxon>Dikarya</taxon>
        <taxon>Ascomycota</taxon>
        <taxon>Pezizomycotina</taxon>
        <taxon>Sordariomycetes</taxon>
        <taxon>Hypocreomycetidae</taxon>
        <taxon>Hypocreales</taxon>
        <taxon>Nectriaceae</taxon>
        <taxon>Fusarium</taxon>
        <taxon>Fusarium decemcellulare species complex</taxon>
    </lineage>
</organism>
<keyword evidence="3" id="KW-0677">Repeat</keyword>
<dbReference type="PANTHER" id="PTHR19848">
    <property type="entry name" value="WD40 REPEAT PROTEIN"/>
    <property type="match status" value="1"/>
</dbReference>
<dbReference type="InterPro" id="IPR036322">
    <property type="entry name" value="WD40_repeat_dom_sf"/>
</dbReference>
<proteinExistence type="predicted"/>
<dbReference type="InterPro" id="IPR015943">
    <property type="entry name" value="WD40/YVTN_repeat-like_dom_sf"/>
</dbReference>
<evidence type="ECO:0000313" key="6">
    <source>
        <dbReference type="EMBL" id="KAF4451632.1"/>
    </source>
</evidence>
<dbReference type="AlphaFoldDB" id="A0A8H4KJT7"/>
<sequence length="344" mass="37916">MVIKVTFSPDGQLLASSNLGSSDIKLWDTTRGCQIATLPGHERVIQSFSFSPDSRRLAAPSSGGNAKVWELPVTIPNTSKHSLPAFYHYRSKPIFSDDGLKLAFPWQQSKLGTWDAALIEPSWFCNLMKNLPLGQELYFATSPTRGLLAVSAASTLVVWDLKLSSCVSTLTCPNFGSENSLVRSIKFLKDGFHLLVGTQHRQMILSDTSGKIHKKIRAKHGPIWAMETIITDTSELLILSSGRSVNILDFTDLENPTYVCSLDLGGIVLQLLRGPGCDSTIYTPLGVLDVDISVESYDEAVKSYFRGLDLKDEASCAEHDKAVLWMMPELRSHGPHYMRPSLAL</sequence>
<keyword evidence="4" id="KW-0539">Nucleus</keyword>
<dbReference type="Gene3D" id="2.130.10.10">
    <property type="entry name" value="YVTN repeat-like/Quinoprotein amine dehydrogenase"/>
    <property type="match status" value="2"/>
</dbReference>
<evidence type="ECO:0000256" key="5">
    <source>
        <dbReference type="PROSITE-ProRule" id="PRU00221"/>
    </source>
</evidence>
<dbReference type="PROSITE" id="PS50294">
    <property type="entry name" value="WD_REPEATS_REGION"/>
    <property type="match status" value="1"/>
</dbReference>
<dbReference type="SMART" id="SM00320">
    <property type="entry name" value="WD40"/>
    <property type="match status" value="3"/>
</dbReference>
<dbReference type="GO" id="GO:0000027">
    <property type="term" value="P:ribosomal large subunit assembly"/>
    <property type="evidence" value="ECO:0007669"/>
    <property type="project" value="TreeGrafter"/>
</dbReference>
<evidence type="ECO:0000256" key="1">
    <source>
        <dbReference type="ARBA" id="ARBA00004123"/>
    </source>
</evidence>
<reference evidence="6 7" key="1">
    <citation type="submission" date="2020-01" db="EMBL/GenBank/DDBJ databases">
        <title>Identification and distribution of gene clusters putatively required for synthesis of sphingolipid metabolism inhibitors in phylogenetically diverse species of the filamentous fungus Fusarium.</title>
        <authorList>
            <person name="Kim H.-S."/>
            <person name="Busman M."/>
            <person name="Brown D.W."/>
            <person name="Divon H."/>
            <person name="Uhlig S."/>
            <person name="Proctor R.H."/>
        </authorList>
    </citation>
    <scope>NUCLEOTIDE SEQUENCE [LARGE SCALE GENOMIC DNA]</scope>
    <source>
        <strain evidence="6 7">NRRL 20459</strain>
    </source>
</reference>
<evidence type="ECO:0000256" key="3">
    <source>
        <dbReference type="ARBA" id="ARBA00022737"/>
    </source>
</evidence>
<keyword evidence="2 5" id="KW-0853">WD repeat</keyword>
<comment type="subcellular location">
    <subcellularLocation>
        <location evidence="1">Nucleus</location>
    </subcellularLocation>
</comment>
<dbReference type="Proteomes" id="UP000554235">
    <property type="component" value="Unassembled WGS sequence"/>
</dbReference>
<dbReference type="SUPFAM" id="SSF50978">
    <property type="entry name" value="WD40 repeat-like"/>
    <property type="match status" value="1"/>
</dbReference>
<accession>A0A8H4KJT7</accession>
<keyword evidence="7" id="KW-1185">Reference proteome</keyword>
<evidence type="ECO:0000256" key="4">
    <source>
        <dbReference type="ARBA" id="ARBA00023242"/>
    </source>
</evidence>
<name>A0A8H4KJT7_9HYPO</name>
<dbReference type="Pfam" id="PF00400">
    <property type="entry name" value="WD40"/>
    <property type="match status" value="2"/>
</dbReference>
<dbReference type="GO" id="GO:0005730">
    <property type="term" value="C:nucleolus"/>
    <property type="evidence" value="ECO:0007669"/>
    <property type="project" value="TreeGrafter"/>
</dbReference>
<dbReference type="InterPro" id="IPR001680">
    <property type="entry name" value="WD40_rpt"/>
</dbReference>